<sequence>MLEHQTQEAVRGRAPHDTAAAAAAAAEDDEDVSVCGEKHETSSSRQRSELGRRGSIGIMRWVVSSAISLARRGQHRLESDRGHSLTDWTIVLTGGDSAPRLFLLWSPSPRKRDMRRKKTRHNGLCRLDSVRLWLEEGTGGGRGEERRGRRDLMKSWDEVSD</sequence>
<dbReference type="EMBL" id="JAWDGP010002956">
    <property type="protein sequence ID" value="KAK3778434.1"/>
    <property type="molecule type" value="Genomic_DNA"/>
</dbReference>
<name>A0AAE0ZZA0_9GAST</name>
<feature type="compositionally biased region" description="Basic and acidic residues" evidence="1">
    <location>
        <begin position="142"/>
        <end position="161"/>
    </location>
</feature>
<organism evidence="2 3">
    <name type="scientific">Elysia crispata</name>
    <name type="common">lettuce slug</name>
    <dbReference type="NCBI Taxonomy" id="231223"/>
    <lineage>
        <taxon>Eukaryota</taxon>
        <taxon>Metazoa</taxon>
        <taxon>Spiralia</taxon>
        <taxon>Lophotrochozoa</taxon>
        <taxon>Mollusca</taxon>
        <taxon>Gastropoda</taxon>
        <taxon>Heterobranchia</taxon>
        <taxon>Euthyneura</taxon>
        <taxon>Panpulmonata</taxon>
        <taxon>Sacoglossa</taxon>
        <taxon>Placobranchoidea</taxon>
        <taxon>Plakobranchidae</taxon>
        <taxon>Elysia</taxon>
    </lineage>
</organism>
<feature type="compositionally biased region" description="Basic and acidic residues" evidence="1">
    <location>
        <begin position="1"/>
        <end position="16"/>
    </location>
</feature>
<evidence type="ECO:0000256" key="1">
    <source>
        <dbReference type="SAM" id="MobiDB-lite"/>
    </source>
</evidence>
<feature type="region of interest" description="Disordered" evidence="1">
    <location>
        <begin position="138"/>
        <end position="161"/>
    </location>
</feature>
<comment type="caution">
    <text evidence="2">The sequence shown here is derived from an EMBL/GenBank/DDBJ whole genome shotgun (WGS) entry which is preliminary data.</text>
</comment>
<evidence type="ECO:0000313" key="3">
    <source>
        <dbReference type="Proteomes" id="UP001283361"/>
    </source>
</evidence>
<gene>
    <name evidence="2" type="ORF">RRG08_014061</name>
</gene>
<dbReference type="AlphaFoldDB" id="A0AAE0ZZA0"/>
<evidence type="ECO:0000313" key="2">
    <source>
        <dbReference type="EMBL" id="KAK3778434.1"/>
    </source>
</evidence>
<dbReference type="Proteomes" id="UP001283361">
    <property type="component" value="Unassembled WGS sequence"/>
</dbReference>
<accession>A0AAE0ZZA0</accession>
<feature type="region of interest" description="Disordered" evidence="1">
    <location>
        <begin position="1"/>
        <end position="50"/>
    </location>
</feature>
<reference evidence="2" key="1">
    <citation type="journal article" date="2023" name="G3 (Bethesda)">
        <title>A reference genome for the long-term kleptoplast-retaining sea slug Elysia crispata morphotype clarki.</title>
        <authorList>
            <person name="Eastman K.E."/>
            <person name="Pendleton A.L."/>
            <person name="Shaikh M.A."/>
            <person name="Suttiyut T."/>
            <person name="Ogas R."/>
            <person name="Tomko P."/>
            <person name="Gavelis G."/>
            <person name="Widhalm J.R."/>
            <person name="Wisecaver J.H."/>
        </authorList>
    </citation>
    <scope>NUCLEOTIDE SEQUENCE</scope>
    <source>
        <strain evidence="2">ECLA1</strain>
    </source>
</reference>
<proteinExistence type="predicted"/>
<keyword evidence="3" id="KW-1185">Reference proteome</keyword>
<protein>
    <submittedName>
        <fullName evidence="2">Uncharacterized protein</fullName>
    </submittedName>
</protein>
<feature type="compositionally biased region" description="Basic and acidic residues" evidence="1">
    <location>
        <begin position="36"/>
        <end position="50"/>
    </location>
</feature>